<dbReference type="PANTHER" id="PTHR21432:SF20">
    <property type="entry name" value="ACETYL-COA HYDROLASE"/>
    <property type="match status" value="1"/>
</dbReference>
<dbReference type="AlphaFoldDB" id="A0A644Z661"/>
<dbReference type="Gene3D" id="3.40.1080.20">
    <property type="entry name" value="Acetyl-CoA hydrolase/transferase C-terminal domain"/>
    <property type="match status" value="1"/>
</dbReference>
<evidence type="ECO:0000259" key="1">
    <source>
        <dbReference type="Pfam" id="PF13336"/>
    </source>
</evidence>
<keyword evidence="2" id="KW-0808">Transferase</keyword>
<dbReference type="InterPro" id="IPR037171">
    <property type="entry name" value="NagB/RpiA_transferase-like"/>
</dbReference>
<feature type="domain" description="Acetyl-CoA hydrolase/transferase C-terminal" evidence="1">
    <location>
        <begin position="28"/>
        <end position="180"/>
    </location>
</feature>
<name>A0A644Z661_9ZZZZ</name>
<dbReference type="SUPFAM" id="SSF100950">
    <property type="entry name" value="NagB/RpiA/CoA transferase-like"/>
    <property type="match status" value="1"/>
</dbReference>
<dbReference type="EMBL" id="VSSQ01007581">
    <property type="protein sequence ID" value="MPM36356.1"/>
    <property type="molecule type" value="Genomic_DNA"/>
</dbReference>
<protein>
    <submittedName>
        <fullName evidence="2">Butanoate coenzyme A-transferase</fullName>
        <ecNumber evidence="2">2.8.3.-</ecNumber>
    </submittedName>
</protein>
<dbReference type="GO" id="GO:0008775">
    <property type="term" value="F:acetate CoA-transferase activity"/>
    <property type="evidence" value="ECO:0007669"/>
    <property type="project" value="InterPro"/>
</dbReference>
<evidence type="ECO:0000313" key="2">
    <source>
        <dbReference type="EMBL" id="MPM36356.1"/>
    </source>
</evidence>
<dbReference type="InterPro" id="IPR046433">
    <property type="entry name" value="ActCoA_hydro"/>
</dbReference>
<dbReference type="EC" id="2.8.3.-" evidence="2"/>
<dbReference type="Gene3D" id="3.30.750.70">
    <property type="entry name" value="4-hydroxybutyrate coenzyme like domains"/>
    <property type="match status" value="1"/>
</dbReference>
<sequence>MKLLEQGVVDNSLKTINPGKCVCTLLGGTKEFYRYVDHNPSFEMRRSSYVLSPAVICQHRNMVAMNSAIQIDLFGQICSEMIAGKQFSGVGGQLDFLRGAMMSEGGRSIICLPSTASRGTVSRIVAQLDPNAVVTDTRYDVMYVVTEYGVADLWGKTNDERAKQLINIAHPDFREQLERDFWTMIHKVV</sequence>
<dbReference type="PANTHER" id="PTHR21432">
    <property type="entry name" value="ACETYL-COA HYDROLASE-RELATED"/>
    <property type="match status" value="1"/>
</dbReference>
<comment type="caution">
    <text evidence="2">The sequence shown here is derived from an EMBL/GenBank/DDBJ whole genome shotgun (WGS) entry which is preliminary data.</text>
</comment>
<proteinExistence type="predicted"/>
<dbReference type="InterPro" id="IPR026888">
    <property type="entry name" value="AcetylCoA_hyd_C"/>
</dbReference>
<reference evidence="2" key="1">
    <citation type="submission" date="2019-08" db="EMBL/GenBank/DDBJ databases">
        <authorList>
            <person name="Kucharzyk K."/>
            <person name="Murdoch R.W."/>
            <person name="Higgins S."/>
            <person name="Loffler F."/>
        </authorList>
    </citation>
    <scope>NUCLEOTIDE SEQUENCE</scope>
</reference>
<accession>A0A644Z661</accession>
<dbReference type="GO" id="GO:0006083">
    <property type="term" value="P:acetate metabolic process"/>
    <property type="evidence" value="ECO:0007669"/>
    <property type="project" value="InterPro"/>
</dbReference>
<organism evidence="2">
    <name type="scientific">bioreactor metagenome</name>
    <dbReference type="NCBI Taxonomy" id="1076179"/>
    <lineage>
        <taxon>unclassified sequences</taxon>
        <taxon>metagenomes</taxon>
        <taxon>ecological metagenomes</taxon>
    </lineage>
</organism>
<dbReference type="Pfam" id="PF13336">
    <property type="entry name" value="AcetylCoA_hyd_C"/>
    <property type="match status" value="1"/>
</dbReference>
<gene>
    <name evidence="2" type="ORF">SDC9_82951</name>
</gene>
<dbReference type="InterPro" id="IPR038460">
    <property type="entry name" value="AcetylCoA_hyd_C_sf"/>
</dbReference>